<dbReference type="PROSITE" id="PS00070">
    <property type="entry name" value="ALDEHYDE_DEHYDR_CYS"/>
    <property type="match status" value="1"/>
</dbReference>
<dbReference type="eggNOG" id="COG1012">
    <property type="taxonomic scope" value="Bacteria"/>
</dbReference>
<dbReference type="GO" id="GO:0008802">
    <property type="term" value="F:betaine-aldehyde dehydrogenase (NAD+) activity"/>
    <property type="evidence" value="ECO:0007669"/>
    <property type="project" value="UniProtKB-EC"/>
</dbReference>
<dbReference type="Gene3D" id="3.40.605.10">
    <property type="entry name" value="Aldehyde Dehydrogenase, Chain A, domain 1"/>
    <property type="match status" value="1"/>
</dbReference>
<name>D6YB94_THEBD</name>
<evidence type="ECO:0000256" key="3">
    <source>
        <dbReference type="PROSITE-ProRule" id="PRU10007"/>
    </source>
</evidence>
<dbReference type="InterPro" id="IPR016163">
    <property type="entry name" value="Ald_DH_C"/>
</dbReference>
<proteinExistence type="inferred from homology"/>
<dbReference type="Gene3D" id="3.40.309.10">
    <property type="entry name" value="Aldehyde Dehydrogenase, Chain A, domain 2"/>
    <property type="match status" value="1"/>
</dbReference>
<dbReference type="STRING" id="469371.Tbis_1741"/>
<comment type="similarity">
    <text evidence="1 4">Belongs to the aldehyde dehydrogenase family.</text>
</comment>
<dbReference type="Proteomes" id="UP000006640">
    <property type="component" value="Chromosome"/>
</dbReference>
<keyword evidence="7" id="KW-1185">Reference proteome</keyword>
<dbReference type="AlphaFoldDB" id="D6YB94"/>
<evidence type="ECO:0000313" key="7">
    <source>
        <dbReference type="Proteomes" id="UP000006640"/>
    </source>
</evidence>
<dbReference type="EMBL" id="CP001874">
    <property type="protein sequence ID" value="ADG88454.1"/>
    <property type="molecule type" value="Genomic_DNA"/>
</dbReference>
<gene>
    <name evidence="6" type="ordered locus">Tbis_1741</name>
</gene>
<dbReference type="InterPro" id="IPR016162">
    <property type="entry name" value="Ald_DH_N"/>
</dbReference>
<dbReference type="CDD" id="cd07112">
    <property type="entry name" value="ALDH_GABALDH-PuuC"/>
    <property type="match status" value="1"/>
</dbReference>
<evidence type="ECO:0000259" key="5">
    <source>
        <dbReference type="Pfam" id="PF00171"/>
    </source>
</evidence>
<organism evidence="6 7">
    <name type="scientific">Thermobispora bispora (strain ATCC 19993 / DSM 43833 / CBS 139.67 / JCM 10125 / KCTC 9307 / NBRC 14880 / R51)</name>
    <dbReference type="NCBI Taxonomy" id="469371"/>
    <lineage>
        <taxon>Bacteria</taxon>
        <taxon>Bacillati</taxon>
        <taxon>Actinomycetota</taxon>
        <taxon>Actinomycetes</taxon>
        <taxon>Streptosporangiales</taxon>
        <taxon>Streptosporangiaceae</taxon>
        <taxon>Thermobispora</taxon>
    </lineage>
</organism>
<dbReference type="FunFam" id="3.40.605.10:FF:000001">
    <property type="entry name" value="Aldehyde dehydrogenase 1"/>
    <property type="match status" value="1"/>
</dbReference>
<dbReference type="PANTHER" id="PTHR11699">
    <property type="entry name" value="ALDEHYDE DEHYDROGENASE-RELATED"/>
    <property type="match status" value="1"/>
</dbReference>
<dbReference type="Pfam" id="PF00171">
    <property type="entry name" value="Aldedh"/>
    <property type="match status" value="1"/>
</dbReference>
<protein>
    <submittedName>
        <fullName evidence="6">Betaine-aldehyde dehydrogenase</fullName>
        <ecNumber evidence="6">1.2.1.8</ecNumber>
    </submittedName>
</protein>
<evidence type="ECO:0000313" key="6">
    <source>
        <dbReference type="EMBL" id="ADG88454.1"/>
    </source>
</evidence>
<accession>D6YB94</accession>
<dbReference type="InterPro" id="IPR016161">
    <property type="entry name" value="Ald_DH/histidinol_DH"/>
</dbReference>
<dbReference type="InterPro" id="IPR015590">
    <property type="entry name" value="Aldehyde_DH_dom"/>
</dbReference>
<evidence type="ECO:0000256" key="2">
    <source>
        <dbReference type="ARBA" id="ARBA00023002"/>
    </source>
</evidence>
<dbReference type="RefSeq" id="WP_013131987.1">
    <property type="nucleotide sequence ID" value="NC_014165.1"/>
</dbReference>
<dbReference type="InterPro" id="IPR029510">
    <property type="entry name" value="Ald_DH_CS_GLU"/>
</dbReference>
<dbReference type="FunFam" id="3.40.309.10:FF:000012">
    <property type="entry name" value="Betaine aldehyde dehydrogenase"/>
    <property type="match status" value="1"/>
</dbReference>
<dbReference type="InterPro" id="IPR016160">
    <property type="entry name" value="Ald_DH_CS_CYS"/>
</dbReference>
<dbReference type="KEGG" id="tbi:Tbis_1741"/>
<dbReference type="PROSITE" id="PS00687">
    <property type="entry name" value="ALDEHYDE_DEHYDR_GLU"/>
    <property type="match status" value="1"/>
</dbReference>
<dbReference type="SUPFAM" id="SSF53720">
    <property type="entry name" value="ALDH-like"/>
    <property type="match status" value="1"/>
</dbReference>
<keyword evidence="2 4" id="KW-0560">Oxidoreductase</keyword>
<sequence length="504" mass="54705">MTVIPEAEARARREELEKRFAGLSFPTRLFIDGRYVDAASGATLDRISPRNGKLIAKVAAGDEEDIDRAVAAARRAFESGRWSGLHPRERRKVLQRLARLVEEHAEELALLESVDMGKPFTDALAVDIRVTVQCLDFYAEAVDKLYDEVAPTGPDVLATITREPVGVVGAVVPWNFPLMLATWKIAPALATGNAVVVKPAEQSPLTALRFAELAAEAGVPDGILNVVPGFGPTAGAALGRHPDVDVLTFTGSGEVGRLFMRYSAESNLKQVSLELGGKSPQVVLPDAPDLKVVAKAIATGIYFNQGEVCSAGSRLLVHRDIKDELLELVLEESRRIVVGDPLDPRTGVGALVEEKHLDRVLGYVHGAIEEGAERLLGGNRILEETGGYYMEPTVFDRVTPGMRIAREEVFGPVLAVLTFDDLDEAVRIANGTDYGLAAAVWTRDLSTAHRMARAIRAGTVWVNCYDDSDITVPFGGYAQSGFGRDKSLHALEKYTQLKSTWIKL</sequence>
<evidence type="ECO:0000256" key="4">
    <source>
        <dbReference type="RuleBase" id="RU003345"/>
    </source>
</evidence>
<dbReference type="HOGENOM" id="CLU_005391_0_2_11"/>
<evidence type="ECO:0000256" key="1">
    <source>
        <dbReference type="ARBA" id="ARBA00009986"/>
    </source>
</evidence>
<feature type="active site" evidence="3">
    <location>
        <position position="274"/>
    </location>
</feature>
<feature type="domain" description="Aldehyde dehydrogenase" evidence="5">
    <location>
        <begin position="35"/>
        <end position="499"/>
    </location>
</feature>
<reference evidence="6 7" key="1">
    <citation type="submission" date="2010-01" db="EMBL/GenBank/DDBJ databases">
        <title>The complete genome of Thermobispora bispora DSM 43833.</title>
        <authorList>
            <consortium name="US DOE Joint Genome Institute (JGI-PGF)"/>
            <person name="Lucas S."/>
            <person name="Copeland A."/>
            <person name="Lapidus A."/>
            <person name="Glavina del Rio T."/>
            <person name="Dalin E."/>
            <person name="Tice H."/>
            <person name="Bruce D."/>
            <person name="Goodwin L."/>
            <person name="Pitluck S."/>
            <person name="Kyrpides N."/>
            <person name="Mavromatis K."/>
            <person name="Ivanova N."/>
            <person name="Mikhailova N."/>
            <person name="Chertkov O."/>
            <person name="Brettin T."/>
            <person name="Detter J.C."/>
            <person name="Han C."/>
            <person name="Larimer F."/>
            <person name="Land M."/>
            <person name="Hauser L."/>
            <person name="Markowitz V."/>
            <person name="Cheng J.-F."/>
            <person name="Hugenholtz P."/>
            <person name="Woyke T."/>
            <person name="Wu D."/>
            <person name="Jando M."/>
            <person name="Schneider S."/>
            <person name="Klenk H.-P."/>
            <person name="Eisen J.A."/>
        </authorList>
    </citation>
    <scope>NUCLEOTIDE SEQUENCE [LARGE SCALE GENOMIC DNA]</scope>
    <source>
        <strain evidence="7">ATCC 19993 / DSM 43833 / CBS 139.67 / JCM 10125 / KCTC 9307 / NBRC 14880 / R51</strain>
    </source>
</reference>
<dbReference type="OrthoDB" id="6882680at2"/>
<dbReference type="EC" id="1.2.1.8" evidence="6"/>